<sequence>MQAIRRQMDQMRASGVLGQLFRFGIAGGLSSVIYSLVYLPLTKFVFPPEQAVAAVPFAFAVAVTAGYFLHSRWSFKGHAAEPGGAKHVKFVLVQGTGLALNALITWVGTAFLHLHPWVPLVPAVFLAAIVTFVLNRFWVFS</sequence>
<dbReference type="PANTHER" id="PTHR38459">
    <property type="entry name" value="PROPHAGE BACTOPRENOL-LINKED GLUCOSE TRANSLOCASE HOMOLOG"/>
    <property type="match status" value="1"/>
</dbReference>
<name>A0A2T4YUX0_9SPHN</name>
<evidence type="ECO:0000256" key="5">
    <source>
        <dbReference type="ARBA" id="ARBA00023136"/>
    </source>
</evidence>
<keyword evidence="4 6" id="KW-1133">Transmembrane helix</keyword>
<dbReference type="GO" id="GO:0005886">
    <property type="term" value="C:plasma membrane"/>
    <property type="evidence" value="ECO:0007669"/>
    <property type="project" value="TreeGrafter"/>
</dbReference>
<feature type="transmembrane region" description="Helical" evidence="6">
    <location>
        <begin position="90"/>
        <end position="114"/>
    </location>
</feature>
<protein>
    <submittedName>
        <fullName evidence="8">Putative flippase GtrA</fullName>
    </submittedName>
</protein>
<evidence type="ECO:0000313" key="8">
    <source>
        <dbReference type="EMBL" id="PTM47612.1"/>
    </source>
</evidence>
<dbReference type="RefSeq" id="WP_192003263.1">
    <property type="nucleotide sequence ID" value="NZ_JASPFU010000001.1"/>
</dbReference>
<evidence type="ECO:0000256" key="2">
    <source>
        <dbReference type="ARBA" id="ARBA00009399"/>
    </source>
</evidence>
<organism evidence="8 9">
    <name type="scientific">Sphingomonas aerolata</name>
    <dbReference type="NCBI Taxonomy" id="185951"/>
    <lineage>
        <taxon>Bacteria</taxon>
        <taxon>Pseudomonadati</taxon>
        <taxon>Pseudomonadota</taxon>
        <taxon>Alphaproteobacteria</taxon>
        <taxon>Sphingomonadales</taxon>
        <taxon>Sphingomonadaceae</taxon>
        <taxon>Sphingomonas</taxon>
    </lineage>
</organism>
<accession>A0A2T4YUX0</accession>
<proteinExistence type="inferred from homology"/>
<dbReference type="AlphaFoldDB" id="A0A2T4YUX0"/>
<dbReference type="InterPro" id="IPR007267">
    <property type="entry name" value="GtrA_DPMS_TM"/>
</dbReference>
<dbReference type="Pfam" id="PF04138">
    <property type="entry name" value="GtrA_DPMS_TM"/>
    <property type="match status" value="1"/>
</dbReference>
<dbReference type="PANTHER" id="PTHR38459:SF1">
    <property type="entry name" value="PROPHAGE BACTOPRENOL-LINKED GLUCOSE TRANSLOCASE HOMOLOG"/>
    <property type="match status" value="1"/>
</dbReference>
<keyword evidence="9" id="KW-1185">Reference proteome</keyword>
<feature type="transmembrane region" description="Helical" evidence="6">
    <location>
        <begin position="120"/>
        <end position="139"/>
    </location>
</feature>
<keyword evidence="5 6" id="KW-0472">Membrane</keyword>
<comment type="caution">
    <text evidence="8">The sequence shown here is derived from an EMBL/GenBank/DDBJ whole genome shotgun (WGS) entry which is preliminary data.</text>
</comment>
<dbReference type="EMBL" id="PZZN01000001">
    <property type="protein sequence ID" value="PTM47612.1"/>
    <property type="molecule type" value="Genomic_DNA"/>
</dbReference>
<feature type="domain" description="GtrA/DPMS transmembrane" evidence="7">
    <location>
        <begin position="22"/>
        <end position="140"/>
    </location>
</feature>
<evidence type="ECO:0000256" key="1">
    <source>
        <dbReference type="ARBA" id="ARBA00004141"/>
    </source>
</evidence>
<comment type="subcellular location">
    <subcellularLocation>
        <location evidence="1">Membrane</location>
        <topology evidence="1">Multi-pass membrane protein</topology>
    </subcellularLocation>
</comment>
<evidence type="ECO:0000256" key="4">
    <source>
        <dbReference type="ARBA" id="ARBA00022989"/>
    </source>
</evidence>
<reference evidence="8 9" key="1">
    <citation type="submission" date="2018-04" db="EMBL/GenBank/DDBJ databases">
        <title>Genomic Encyclopedia of Type Strains, Phase III (KMG-III): the genomes of soil and plant-associated and newly described type strains.</title>
        <authorList>
            <person name="Whitman W."/>
        </authorList>
    </citation>
    <scope>NUCLEOTIDE SEQUENCE [LARGE SCALE GENOMIC DNA]</scope>
    <source>
        <strain evidence="8 9">NW12</strain>
    </source>
</reference>
<evidence type="ECO:0000259" key="7">
    <source>
        <dbReference type="Pfam" id="PF04138"/>
    </source>
</evidence>
<evidence type="ECO:0000313" key="9">
    <source>
        <dbReference type="Proteomes" id="UP000240996"/>
    </source>
</evidence>
<comment type="similarity">
    <text evidence="2">Belongs to the GtrA family.</text>
</comment>
<evidence type="ECO:0000256" key="6">
    <source>
        <dbReference type="SAM" id="Phobius"/>
    </source>
</evidence>
<feature type="transmembrane region" description="Helical" evidence="6">
    <location>
        <begin position="51"/>
        <end position="69"/>
    </location>
</feature>
<dbReference type="InterPro" id="IPR051401">
    <property type="entry name" value="GtrA_CellWall_Glycosyl"/>
</dbReference>
<feature type="transmembrane region" description="Helical" evidence="6">
    <location>
        <begin position="20"/>
        <end position="39"/>
    </location>
</feature>
<dbReference type="GO" id="GO:0000271">
    <property type="term" value="P:polysaccharide biosynthetic process"/>
    <property type="evidence" value="ECO:0007669"/>
    <property type="project" value="InterPro"/>
</dbReference>
<gene>
    <name evidence="8" type="ORF">C8J24_1011</name>
</gene>
<dbReference type="Proteomes" id="UP000240996">
    <property type="component" value="Unassembled WGS sequence"/>
</dbReference>
<keyword evidence="3 6" id="KW-0812">Transmembrane</keyword>
<evidence type="ECO:0000256" key="3">
    <source>
        <dbReference type="ARBA" id="ARBA00022692"/>
    </source>
</evidence>